<dbReference type="EMBL" id="JAUSYA010000001">
    <property type="protein sequence ID" value="MDQ0683644.1"/>
    <property type="molecule type" value="Genomic_DNA"/>
</dbReference>
<accession>A0ABU0PZ16</accession>
<protein>
    <submittedName>
        <fullName evidence="1">Uncharacterized protein</fullName>
    </submittedName>
</protein>
<evidence type="ECO:0000313" key="1">
    <source>
        <dbReference type="EMBL" id="MDQ0683644.1"/>
    </source>
</evidence>
<sequence length="273" mass="30067">MCLITKCAVTQDVIDAILAARAAGIPVIVYLSYSGLGPDIERGIDHEALRANFPRLSEHGIPVIHYWRPLIHANAAPETITHVLDWAARYSTCSVAVGLKVKRGSRQQMADLWPALSDENLPLESADAVWPRETWDLLDTLPLRYPDHPIYQTNSCALAHVLARPDNHNVHATPTCTANHCPVSQRERCATASPPSVNADAIRNQLVWLGVPTLPVFDWDATTRTVTIQGALSLRDRSNIAQRLGIAVQAARGSNEQYWSGRLEGRQPIIVDS</sequence>
<evidence type="ECO:0000313" key="2">
    <source>
        <dbReference type="Proteomes" id="UP001243364"/>
    </source>
</evidence>
<proteinExistence type="predicted"/>
<reference evidence="1 2" key="1">
    <citation type="submission" date="2023-07" db="EMBL/GenBank/DDBJ databases">
        <title>Comparative genomics of wheat-associated soil bacteria to identify genetic determinants of phenazine resistance.</title>
        <authorList>
            <person name="Mouncey N."/>
        </authorList>
    </citation>
    <scope>NUCLEOTIDE SEQUENCE [LARGE SCALE GENOMIC DNA]</scope>
    <source>
        <strain evidence="1 2">W4I19-2</strain>
    </source>
</reference>
<keyword evidence="2" id="KW-1185">Reference proteome</keyword>
<name>A0ABU0PZ16_STRAH</name>
<comment type="caution">
    <text evidence="1">The sequence shown here is derived from an EMBL/GenBank/DDBJ whole genome shotgun (WGS) entry which is preliminary data.</text>
</comment>
<gene>
    <name evidence="1" type="ORF">QFZ56_002607</name>
</gene>
<dbReference type="RefSeq" id="WP_307042616.1">
    <property type="nucleotide sequence ID" value="NZ_JAUSYA010000001.1"/>
</dbReference>
<organism evidence="1 2">
    <name type="scientific">Streptomyces achromogenes</name>
    <dbReference type="NCBI Taxonomy" id="67255"/>
    <lineage>
        <taxon>Bacteria</taxon>
        <taxon>Bacillati</taxon>
        <taxon>Actinomycetota</taxon>
        <taxon>Actinomycetes</taxon>
        <taxon>Kitasatosporales</taxon>
        <taxon>Streptomycetaceae</taxon>
        <taxon>Streptomyces</taxon>
    </lineage>
</organism>
<dbReference type="Proteomes" id="UP001243364">
    <property type="component" value="Unassembled WGS sequence"/>
</dbReference>